<keyword evidence="1" id="KW-0175">Coiled coil</keyword>
<feature type="coiled-coil region" evidence="1">
    <location>
        <begin position="683"/>
        <end position="710"/>
    </location>
</feature>
<gene>
    <name evidence="3" type="ORF">PGLA1383_LOCUS39053</name>
</gene>
<keyword evidence="4" id="KW-1185">Reference proteome</keyword>
<comment type="caution">
    <text evidence="3">The sequence shown here is derived from an EMBL/GenBank/DDBJ whole genome shotgun (WGS) entry which is preliminary data.</text>
</comment>
<feature type="region of interest" description="Disordered" evidence="2">
    <location>
        <begin position="235"/>
        <end position="269"/>
    </location>
</feature>
<dbReference type="AlphaFoldDB" id="A0A813GFT6"/>
<sequence>DTDSDDQGGGSSDQGSERSEGRRRQSFEGDGALSVEEFTRLQDELMALKMYNQELLGERRWLQSASAQGQSANGQAAWLNGGSSASTFGRSLGSLSTQMKASTGAISAFGVRGVSSLQSTLVAKTGLRPEGGEPGMEDERDLLRSEAESLRSRIRASLEEVDEFRTVTSDAEQVIAAARAAESRGPPSRRKLGTLAPALSEVRVKASDMGSEQVQLRDIDDQLLLRIVESTLRLAGAEPAGGEGEGQSPTSEGPSESSASDAKSEDDEASVLLKQKIQVQQGEIDRYLQIFHKQQEQVIKLQDQISGRGDTRNRELQQQVKDKLKDKEKEVEGLARRIEDTEEASRQSMELRNQLRDFAEQAASRDQVLGEMRSMLEQQASDDTLLRERLGVASEDALAARQRFLLTARPSGRRPRPEESPGCSGRSRGSSASAAPAAVGSKEGGSSVTRAFVAAEVQVELLGDSLAAVQERQRLLLSIEDLRIEKALLVKRAARDLQELLSIVRSQEQEVKRESEEKEQQRKKEKEERMAAYRTPRGPQAHWSSSLSPSGADDDDVLVVPPEVEHHDISSDGEEANGRHWADVDEEDLPLAEPYPAGLLYVQRVSELEAQSDLLKQRLESLHAAEDFLRRENKEKNDLIAVLMRKANLPMDAPQKMDRTAQKKEGTGHWWVQGGQTDLAEDARELEHVIEETTEDNIRLRNDIKIMADELRKIIA</sequence>
<feature type="compositionally biased region" description="Low complexity" evidence="2">
    <location>
        <begin position="420"/>
        <end position="441"/>
    </location>
</feature>
<dbReference type="EMBL" id="CAJNNV010027766">
    <property type="protein sequence ID" value="CAE8621536.1"/>
    <property type="molecule type" value="Genomic_DNA"/>
</dbReference>
<feature type="compositionally biased region" description="Basic and acidic residues" evidence="2">
    <location>
        <begin position="15"/>
        <end position="27"/>
    </location>
</feature>
<organism evidence="3 4">
    <name type="scientific">Polarella glacialis</name>
    <name type="common">Dinoflagellate</name>
    <dbReference type="NCBI Taxonomy" id="89957"/>
    <lineage>
        <taxon>Eukaryota</taxon>
        <taxon>Sar</taxon>
        <taxon>Alveolata</taxon>
        <taxon>Dinophyceae</taxon>
        <taxon>Suessiales</taxon>
        <taxon>Suessiaceae</taxon>
        <taxon>Polarella</taxon>
    </lineage>
</organism>
<feature type="region of interest" description="Disordered" evidence="2">
    <location>
        <begin position="405"/>
        <end position="445"/>
    </location>
</feature>
<evidence type="ECO:0000256" key="2">
    <source>
        <dbReference type="SAM" id="MobiDB-lite"/>
    </source>
</evidence>
<evidence type="ECO:0000313" key="3">
    <source>
        <dbReference type="EMBL" id="CAE8621536.1"/>
    </source>
</evidence>
<dbReference type="OrthoDB" id="420735at2759"/>
<feature type="compositionally biased region" description="Basic and acidic residues" evidence="2">
    <location>
        <begin position="507"/>
        <end position="531"/>
    </location>
</feature>
<proteinExistence type="predicted"/>
<dbReference type="OMA" id="FAQEDIM"/>
<feature type="coiled-coil region" evidence="1">
    <location>
        <begin position="317"/>
        <end position="361"/>
    </location>
</feature>
<protein>
    <submittedName>
        <fullName evidence="3">Uncharacterized protein</fullName>
    </submittedName>
</protein>
<name>A0A813GFT6_POLGL</name>
<feature type="region of interest" description="Disordered" evidence="2">
    <location>
        <begin position="507"/>
        <end position="553"/>
    </location>
</feature>
<feature type="non-terminal residue" evidence="3">
    <location>
        <position position="716"/>
    </location>
</feature>
<feature type="region of interest" description="Disordered" evidence="2">
    <location>
        <begin position="1"/>
        <end position="34"/>
    </location>
</feature>
<accession>A0A813GFT6</accession>
<evidence type="ECO:0000256" key="1">
    <source>
        <dbReference type="SAM" id="Coils"/>
    </source>
</evidence>
<evidence type="ECO:0000313" key="4">
    <source>
        <dbReference type="Proteomes" id="UP000654075"/>
    </source>
</evidence>
<dbReference type="Proteomes" id="UP000654075">
    <property type="component" value="Unassembled WGS sequence"/>
</dbReference>
<reference evidence="3" key="1">
    <citation type="submission" date="2021-02" db="EMBL/GenBank/DDBJ databases">
        <authorList>
            <person name="Dougan E. K."/>
            <person name="Rhodes N."/>
            <person name="Thang M."/>
            <person name="Chan C."/>
        </authorList>
    </citation>
    <scope>NUCLEOTIDE SEQUENCE</scope>
</reference>